<dbReference type="GO" id="GO:0001817">
    <property type="term" value="P:regulation of cytokine production"/>
    <property type="evidence" value="ECO:0007669"/>
    <property type="project" value="TreeGrafter"/>
</dbReference>
<dbReference type="InterPro" id="IPR036179">
    <property type="entry name" value="Ig-like_dom_sf"/>
</dbReference>
<dbReference type="Pfam" id="PF07686">
    <property type="entry name" value="V-set"/>
    <property type="match status" value="1"/>
</dbReference>
<dbReference type="Gene3D" id="2.60.40.10">
    <property type="entry name" value="Immunoglobulins"/>
    <property type="match status" value="1"/>
</dbReference>
<keyword evidence="6" id="KW-0393">Immunoglobulin domain</keyword>
<dbReference type="GO" id="GO:0050863">
    <property type="term" value="P:regulation of T cell activation"/>
    <property type="evidence" value="ECO:0007669"/>
    <property type="project" value="UniProtKB-ARBA"/>
</dbReference>
<evidence type="ECO:0000313" key="8">
    <source>
        <dbReference type="EMBL" id="KFQ81383.1"/>
    </source>
</evidence>
<keyword evidence="4" id="KW-1015">Disulfide bond</keyword>
<keyword evidence="9" id="KW-1185">Reference proteome</keyword>
<dbReference type="PANTHER" id="PTHR24100:SF149">
    <property type="entry name" value="BG-LIKE ANTIGEN 1-RELATED"/>
    <property type="match status" value="1"/>
</dbReference>
<evidence type="ECO:0000256" key="4">
    <source>
        <dbReference type="ARBA" id="ARBA00023157"/>
    </source>
</evidence>
<accession>A0A091UUP8</accession>
<dbReference type="InterPro" id="IPR013106">
    <property type="entry name" value="Ig_V-set"/>
</dbReference>
<dbReference type="GO" id="GO:0005102">
    <property type="term" value="F:signaling receptor binding"/>
    <property type="evidence" value="ECO:0007669"/>
    <property type="project" value="TreeGrafter"/>
</dbReference>
<dbReference type="GO" id="GO:0050852">
    <property type="term" value="P:T cell receptor signaling pathway"/>
    <property type="evidence" value="ECO:0007669"/>
    <property type="project" value="TreeGrafter"/>
</dbReference>
<comment type="subcellular location">
    <subcellularLocation>
        <location evidence="1">Membrane</location>
    </subcellularLocation>
</comment>
<dbReference type="InterPro" id="IPR013783">
    <property type="entry name" value="Ig-like_fold"/>
</dbReference>
<dbReference type="OrthoDB" id="9049620at2759"/>
<proteinExistence type="predicted"/>
<organism evidence="8 9">
    <name type="scientific">Phoenicopterus ruber ruber</name>
    <dbReference type="NCBI Taxonomy" id="9218"/>
    <lineage>
        <taxon>Eukaryota</taxon>
        <taxon>Metazoa</taxon>
        <taxon>Chordata</taxon>
        <taxon>Craniata</taxon>
        <taxon>Vertebrata</taxon>
        <taxon>Euteleostomi</taxon>
        <taxon>Archelosauria</taxon>
        <taxon>Archosauria</taxon>
        <taxon>Dinosauria</taxon>
        <taxon>Saurischia</taxon>
        <taxon>Theropoda</taxon>
        <taxon>Coelurosauria</taxon>
        <taxon>Aves</taxon>
        <taxon>Neognathae</taxon>
        <taxon>Neoaves</taxon>
        <taxon>Mirandornithes</taxon>
        <taxon>Phoenicopteriformes</taxon>
        <taxon>Phoenicopteridae</taxon>
        <taxon>Phoenicopterus</taxon>
    </lineage>
</organism>
<keyword evidence="3" id="KW-0472">Membrane</keyword>
<evidence type="ECO:0000256" key="1">
    <source>
        <dbReference type="ARBA" id="ARBA00004370"/>
    </source>
</evidence>
<evidence type="ECO:0000256" key="2">
    <source>
        <dbReference type="ARBA" id="ARBA00022729"/>
    </source>
</evidence>
<dbReference type="InterPro" id="IPR050504">
    <property type="entry name" value="IgSF_BTN/MOG"/>
</dbReference>
<protein>
    <submittedName>
        <fullName evidence="8">Butyrophilin-like 8</fullName>
    </submittedName>
</protein>
<keyword evidence="5" id="KW-0325">Glycoprotein</keyword>
<dbReference type="GO" id="GO:0009897">
    <property type="term" value="C:external side of plasma membrane"/>
    <property type="evidence" value="ECO:0007669"/>
    <property type="project" value="TreeGrafter"/>
</dbReference>
<dbReference type="EMBL" id="KK404380">
    <property type="protein sequence ID" value="KFQ81383.1"/>
    <property type="molecule type" value="Genomic_DNA"/>
</dbReference>
<sequence length="70" mass="8262">QFRVLGADHPVTAVMGEDVVLPCHLSPRLNAENMEVRWFRSRFSIYVHLYHSGQDHYSSQMPEYQERTEL</sequence>
<keyword evidence="2" id="KW-0732">Signal</keyword>
<gene>
    <name evidence="8" type="ORF">N337_02050</name>
</gene>
<dbReference type="Proteomes" id="UP000053700">
    <property type="component" value="Unassembled WGS sequence"/>
</dbReference>
<evidence type="ECO:0000256" key="6">
    <source>
        <dbReference type="ARBA" id="ARBA00023319"/>
    </source>
</evidence>
<evidence type="ECO:0000259" key="7">
    <source>
        <dbReference type="Pfam" id="PF07686"/>
    </source>
</evidence>
<evidence type="ECO:0000256" key="3">
    <source>
        <dbReference type="ARBA" id="ARBA00023136"/>
    </source>
</evidence>
<dbReference type="AlphaFoldDB" id="A0A091UUP8"/>
<dbReference type="FunFam" id="2.60.40.10:FF:000142">
    <property type="entry name" value="V-set domain-containing T-cell activation inhibitor 1"/>
    <property type="match status" value="1"/>
</dbReference>
<feature type="non-terminal residue" evidence="8">
    <location>
        <position position="70"/>
    </location>
</feature>
<feature type="non-terminal residue" evidence="8">
    <location>
        <position position="1"/>
    </location>
</feature>
<dbReference type="SUPFAM" id="SSF48726">
    <property type="entry name" value="Immunoglobulin"/>
    <property type="match status" value="1"/>
</dbReference>
<dbReference type="GO" id="GO:1903037">
    <property type="term" value="P:regulation of leukocyte cell-cell adhesion"/>
    <property type="evidence" value="ECO:0007669"/>
    <property type="project" value="UniProtKB-ARBA"/>
</dbReference>
<reference evidence="8 9" key="1">
    <citation type="submission" date="2014-04" db="EMBL/GenBank/DDBJ databases">
        <title>Genome evolution of avian class.</title>
        <authorList>
            <person name="Zhang G."/>
            <person name="Li C."/>
        </authorList>
    </citation>
    <scope>NUCLEOTIDE SEQUENCE [LARGE SCALE GENOMIC DNA]</scope>
    <source>
        <strain evidence="8">BGI_N337</strain>
    </source>
</reference>
<dbReference type="PANTHER" id="PTHR24100">
    <property type="entry name" value="BUTYROPHILIN"/>
    <property type="match status" value="1"/>
</dbReference>
<evidence type="ECO:0000313" key="9">
    <source>
        <dbReference type="Proteomes" id="UP000053700"/>
    </source>
</evidence>
<evidence type="ECO:0000256" key="5">
    <source>
        <dbReference type="ARBA" id="ARBA00023180"/>
    </source>
</evidence>
<feature type="domain" description="Immunoglobulin V-set" evidence="7">
    <location>
        <begin position="8"/>
        <end position="68"/>
    </location>
</feature>
<name>A0A091UUP8_PHORB</name>